<organism evidence="1 2">
    <name type="scientific">Desulfosporosinus acidiphilus (strain DSM 22704 / JCM 16185 / SJ4)</name>
    <dbReference type="NCBI Taxonomy" id="646529"/>
    <lineage>
        <taxon>Bacteria</taxon>
        <taxon>Bacillati</taxon>
        <taxon>Bacillota</taxon>
        <taxon>Clostridia</taxon>
        <taxon>Eubacteriales</taxon>
        <taxon>Desulfitobacteriaceae</taxon>
        <taxon>Desulfosporosinus</taxon>
    </lineage>
</organism>
<dbReference type="Proteomes" id="UP000002892">
    <property type="component" value="Chromosome"/>
</dbReference>
<gene>
    <name evidence="1" type="ordered locus">Desaci_0913</name>
</gene>
<dbReference type="AlphaFoldDB" id="I4D2D5"/>
<dbReference type="KEGG" id="dai:Desaci_0913"/>
<evidence type="ECO:0000313" key="2">
    <source>
        <dbReference type="Proteomes" id="UP000002892"/>
    </source>
</evidence>
<evidence type="ECO:0000313" key="1">
    <source>
        <dbReference type="EMBL" id="AFM39959.1"/>
    </source>
</evidence>
<proteinExistence type="predicted"/>
<dbReference type="HOGENOM" id="CLU_3381521_0_0_9"/>
<name>I4D2D5_DESAJ</name>
<accession>I4D2D5</accession>
<dbReference type="EMBL" id="CP003639">
    <property type="protein sequence ID" value="AFM39959.1"/>
    <property type="molecule type" value="Genomic_DNA"/>
</dbReference>
<keyword evidence="2" id="KW-1185">Reference proteome</keyword>
<protein>
    <submittedName>
        <fullName evidence="1">Uncharacterized protein</fullName>
    </submittedName>
</protein>
<reference evidence="1 2" key="1">
    <citation type="journal article" date="2012" name="J. Bacteriol.">
        <title>Complete genome sequences of Desulfosporosinus orientis DSM765T, Desulfosporosinus youngiae DSM17734T, Desulfosporosinus meridiei DSM13257T, and Desulfosporosinus acidiphilus DSM22704T.</title>
        <authorList>
            <person name="Pester M."/>
            <person name="Brambilla E."/>
            <person name="Alazard D."/>
            <person name="Rattei T."/>
            <person name="Weinmaier T."/>
            <person name="Han J."/>
            <person name="Lucas S."/>
            <person name="Lapidus A."/>
            <person name="Cheng J.F."/>
            <person name="Goodwin L."/>
            <person name="Pitluck S."/>
            <person name="Peters L."/>
            <person name="Ovchinnikova G."/>
            <person name="Teshima H."/>
            <person name="Detter J.C."/>
            <person name="Han C.S."/>
            <person name="Tapia R."/>
            <person name="Land M.L."/>
            <person name="Hauser L."/>
            <person name="Kyrpides N.C."/>
            <person name="Ivanova N.N."/>
            <person name="Pagani I."/>
            <person name="Huntmann M."/>
            <person name="Wei C.L."/>
            <person name="Davenport K.W."/>
            <person name="Daligault H."/>
            <person name="Chain P.S."/>
            <person name="Chen A."/>
            <person name="Mavromatis K."/>
            <person name="Markowitz V."/>
            <person name="Szeto E."/>
            <person name="Mikhailova N."/>
            <person name="Pati A."/>
            <person name="Wagner M."/>
            <person name="Woyke T."/>
            <person name="Ollivier B."/>
            <person name="Klenk H.P."/>
            <person name="Spring S."/>
            <person name="Loy A."/>
        </authorList>
    </citation>
    <scope>NUCLEOTIDE SEQUENCE [LARGE SCALE GENOMIC DNA]</scope>
    <source>
        <strain evidence="2">DSM 22704 / JCM 16185 / SJ4</strain>
    </source>
</reference>
<sequence length="33" mass="3694">MKNKIVLSIFISVSILKLQKAVGGLKVKEQDHK</sequence>